<keyword evidence="3" id="KW-1185">Reference proteome</keyword>
<dbReference type="AlphaFoldDB" id="A0AAD2Q2B9"/>
<sequence length="470" mass="52259">MDGFVERVALTLNAMDPTTPPSYNEGMPRVAGALPPNYSRYASSVALRVQTEHYFHLPPRSVKPPWATLKLISRSQSATQLPIFLEGDRIGGRLTFNLTQPESIVAINAYVKGQIIPGPTDKDTFPFLEVSTTLWTKADGDPRNPGGRFSGKLSGHHEWNFSINMPKAVTIPTTPYFTGASFPLPHTFRERRFPTSIQYLLVVELIRGRFRTNSRIQTEFAYVPGTRPSPPSALRRLAYQQNTPLIGPEIDTAGWKQFPALHVKGTIFNKRPVEIICTLALAKPLSYTRGSPLPCLMTLASTDAQALDLFASPQSLSVYLRRRLKPIVSASKRTGMFDANADLSADPAENMAVATWWPTSPNPETHMPSRRLSGEIYLPATLKPTSRIAYFAVEYSVEVLPFKATTFVPSADSVVPLLKVDIEVTTMFAANSERPRVYAPVSHAASMQQEPTRDNYFNVPMDEMSTVWRT</sequence>
<proteinExistence type="predicted"/>
<evidence type="ECO:0000313" key="1">
    <source>
        <dbReference type="EMBL" id="CAK5268313.1"/>
    </source>
</evidence>
<name>A0AAD2Q2B9_9AGAR</name>
<protein>
    <recommendedName>
        <fullName evidence="4">Arrestin-like N-terminal domain-containing protein</fullName>
    </recommendedName>
</protein>
<accession>A0AAD2Q2B9</accession>
<dbReference type="Proteomes" id="UP001295794">
    <property type="component" value="Unassembled WGS sequence"/>
</dbReference>
<gene>
    <name evidence="1" type="ORF">MYCIT1_LOCUS11452</name>
    <name evidence="2" type="ORF">MYCIT1_LOCUS13697</name>
</gene>
<organism evidence="1 3">
    <name type="scientific">Mycena citricolor</name>
    <dbReference type="NCBI Taxonomy" id="2018698"/>
    <lineage>
        <taxon>Eukaryota</taxon>
        <taxon>Fungi</taxon>
        <taxon>Dikarya</taxon>
        <taxon>Basidiomycota</taxon>
        <taxon>Agaricomycotina</taxon>
        <taxon>Agaricomycetes</taxon>
        <taxon>Agaricomycetidae</taxon>
        <taxon>Agaricales</taxon>
        <taxon>Marasmiineae</taxon>
        <taxon>Mycenaceae</taxon>
        <taxon>Mycena</taxon>
    </lineage>
</organism>
<reference evidence="1" key="1">
    <citation type="submission" date="2023-11" db="EMBL/GenBank/DDBJ databases">
        <authorList>
            <person name="De Vega J J."/>
            <person name="De Vega J J."/>
        </authorList>
    </citation>
    <scope>NUCLEOTIDE SEQUENCE</scope>
</reference>
<dbReference type="Gene3D" id="2.60.40.640">
    <property type="match status" value="1"/>
</dbReference>
<dbReference type="EMBL" id="CAVNYO010000138">
    <property type="protein sequence ID" value="CAK5268313.1"/>
    <property type="molecule type" value="Genomic_DNA"/>
</dbReference>
<dbReference type="InterPro" id="IPR014752">
    <property type="entry name" value="Arrestin-like_C"/>
</dbReference>
<dbReference type="EMBL" id="CAVNYO010000151">
    <property type="protein sequence ID" value="CAK5269744.1"/>
    <property type="molecule type" value="Genomic_DNA"/>
</dbReference>
<evidence type="ECO:0000313" key="3">
    <source>
        <dbReference type="Proteomes" id="UP001295794"/>
    </source>
</evidence>
<comment type="caution">
    <text evidence="1">The sequence shown here is derived from an EMBL/GenBank/DDBJ whole genome shotgun (WGS) entry which is preliminary data.</text>
</comment>
<evidence type="ECO:0008006" key="4">
    <source>
        <dbReference type="Google" id="ProtNLM"/>
    </source>
</evidence>
<evidence type="ECO:0000313" key="2">
    <source>
        <dbReference type="EMBL" id="CAK5269744.1"/>
    </source>
</evidence>